<protein>
    <submittedName>
        <fullName evidence="1">Uncharacterized protein</fullName>
    </submittedName>
</protein>
<comment type="caution">
    <text evidence="1">The sequence shown here is derived from an EMBL/GenBank/DDBJ whole genome shotgun (WGS) entry which is preliminary data.</text>
</comment>
<reference evidence="1 2" key="1">
    <citation type="submission" date="2017-07" db="EMBL/GenBank/DDBJ databases">
        <title>Leptospira spp. isolated from tropical soils.</title>
        <authorList>
            <person name="Thibeaux R."/>
            <person name="Iraola G."/>
            <person name="Ferres I."/>
            <person name="Bierque E."/>
            <person name="Girault D."/>
            <person name="Soupe-Gilbert M.-E."/>
            <person name="Picardeau M."/>
            <person name="Goarant C."/>
        </authorList>
    </citation>
    <scope>NUCLEOTIDE SEQUENCE [LARGE SCALE GENOMIC DNA]</scope>
    <source>
        <strain evidence="1 2">JW2-C-B1</strain>
    </source>
</reference>
<dbReference type="Proteomes" id="UP000231919">
    <property type="component" value="Unassembled WGS sequence"/>
</dbReference>
<organism evidence="1 2">
    <name type="scientific">Leptospira kmetyi</name>
    <dbReference type="NCBI Taxonomy" id="408139"/>
    <lineage>
        <taxon>Bacteria</taxon>
        <taxon>Pseudomonadati</taxon>
        <taxon>Spirochaetota</taxon>
        <taxon>Spirochaetia</taxon>
        <taxon>Leptospirales</taxon>
        <taxon>Leptospiraceae</taxon>
        <taxon>Leptospira</taxon>
    </lineage>
</organism>
<evidence type="ECO:0000313" key="1">
    <source>
        <dbReference type="EMBL" id="PJZ29231.1"/>
    </source>
</evidence>
<sequence length="59" mass="6930">MCKIRICSRAISRKLNSRFLWIATVWNRRFSNYVGNQILIAPRHLATSFLTETRFTASL</sequence>
<evidence type="ECO:0000313" key="2">
    <source>
        <dbReference type="Proteomes" id="UP000231919"/>
    </source>
</evidence>
<gene>
    <name evidence="1" type="ORF">CH378_13865</name>
</gene>
<name>A0ABX4N7C7_9LEPT</name>
<accession>A0ABX4N7C7</accession>
<proteinExistence type="predicted"/>
<keyword evidence="2" id="KW-1185">Reference proteome</keyword>
<dbReference type="EMBL" id="NPDP01000025">
    <property type="protein sequence ID" value="PJZ29231.1"/>
    <property type="molecule type" value="Genomic_DNA"/>
</dbReference>